<keyword evidence="1" id="KW-0812">Transmembrane</keyword>
<protein>
    <recommendedName>
        <fullName evidence="4">NAD(P)-binding domain-containing protein</fullName>
    </recommendedName>
</protein>
<keyword evidence="1" id="KW-0472">Membrane</keyword>
<dbReference type="AlphaFoldDB" id="A0AA35Y9X0"/>
<reference evidence="2" key="1">
    <citation type="submission" date="2023-04" db="EMBL/GenBank/DDBJ databases">
        <authorList>
            <person name="Vijverberg K."/>
            <person name="Xiong W."/>
            <person name="Schranz E."/>
        </authorList>
    </citation>
    <scope>NUCLEOTIDE SEQUENCE</scope>
</reference>
<feature type="transmembrane region" description="Helical" evidence="1">
    <location>
        <begin position="26"/>
        <end position="52"/>
    </location>
</feature>
<evidence type="ECO:0000313" key="3">
    <source>
        <dbReference type="Proteomes" id="UP001177003"/>
    </source>
</evidence>
<keyword evidence="3" id="KW-1185">Reference proteome</keyword>
<evidence type="ECO:0008006" key="4">
    <source>
        <dbReference type="Google" id="ProtNLM"/>
    </source>
</evidence>
<sequence length="198" mass="22793">MELSGASLWLGEPHFILLFTLPLNHLLYHLPLSGFVFYIESDVLGFVFFFLFQENQMTVSITGATGYRGSKLVQRLYEGKILRPQEKIKIRKGVTESQHLLIRYEDKQSDTVGKYLSFVDDDTFPHQRFAHTLPHSIKLLKIANIVGSSFRLFCFHGYNMGTEMVVLWNPSIRKSITVPMPNKFNLDPETNLCFGFPL</sequence>
<dbReference type="Proteomes" id="UP001177003">
    <property type="component" value="Chromosome 2"/>
</dbReference>
<evidence type="ECO:0000313" key="2">
    <source>
        <dbReference type="EMBL" id="CAI9270525.1"/>
    </source>
</evidence>
<accession>A0AA35Y9X0</accession>
<organism evidence="2 3">
    <name type="scientific">Lactuca saligna</name>
    <name type="common">Willowleaf lettuce</name>
    <dbReference type="NCBI Taxonomy" id="75948"/>
    <lineage>
        <taxon>Eukaryota</taxon>
        <taxon>Viridiplantae</taxon>
        <taxon>Streptophyta</taxon>
        <taxon>Embryophyta</taxon>
        <taxon>Tracheophyta</taxon>
        <taxon>Spermatophyta</taxon>
        <taxon>Magnoliopsida</taxon>
        <taxon>eudicotyledons</taxon>
        <taxon>Gunneridae</taxon>
        <taxon>Pentapetalae</taxon>
        <taxon>asterids</taxon>
        <taxon>campanulids</taxon>
        <taxon>Asterales</taxon>
        <taxon>Asteraceae</taxon>
        <taxon>Cichorioideae</taxon>
        <taxon>Cichorieae</taxon>
        <taxon>Lactucinae</taxon>
        <taxon>Lactuca</taxon>
    </lineage>
</organism>
<gene>
    <name evidence="2" type="ORF">LSALG_LOCUS10830</name>
</gene>
<keyword evidence="1" id="KW-1133">Transmembrane helix</keyword>
<evidence type="ECO:0000256" key="1">
    <source>
        <dbReference type="SAM" id="Phobius"/>
    </source>
</evidence>
<dbReference type="EMBL" id="OX465078">
    <property type="protein sequence ID" value="CAI9270525.1"/>
    <property type="molecule type" value="Genomic_DNA"/>
</dbReference>
<proteinExistence type="predicted"/>
<name>A0AA35Y9X0_LACSI</name>